<feature type="domain" description="Mur ligase C-terminal" evidence="14">
    <location>
        <begin position="316"/>
        <end position="442"/>
    </location>
</feature>
<dbReference type="InterPro" id="IPR004101">
    <property type="entry name" value="Mur_ligase_C"/>
</dbReference>
<feature type="binding site" evidence="11">
    <location>
        <position position="175"/>
    </location>
    <ligand>
        <name>UDP-N-acetyl-alpha-D-muramoyl-L-alanyl-D-glutamate</name>
        <dbReference type="ChEBI" id="CHEBI:83900"/>
    </ligand>
</feature>
<dbReference type="GO" id="GO:0051301">
    <property type="term" value="P:cell division"/>
    <property type="evidence" value="ECO:0007669"/>
    <property type="project" value="UniProtKB-KW"/>
</dbReference>
<dbReference type="InterPro" id="IPR036565">
    <property type="entry name" value="Mur-like_cat_sf"/>
</dbReference>
<comment type="caution">
    <text evidence="11">Lacks conserved residue(s) required for the propagation of feature annotation.</text>
</comment>
<dbReference type="Gene3D" id="3.40.1190.10">
    <property type="entry name" value="Mur-like, catalytic domain"/>
    <property type="match status" value="1"/>
</dbReference>
<dbReference type="GO" id="GO:0000287">
    <property type="term" value="F:magnesium ion binding"/>
    <property type="evidence" value="ECO:0007669"/>
    <property type="project" value="UniProtKB-UniRule"/>
</dbReference>
<dbReference type="UniPathway" id="UPA00219"/>
<dbReference type="Pfam" id="PF02875">
    <property type="entry name" value="Mur_ligase_C"/>
    <property type="match status" value="1"/>
</dbReference>
<keyword evidence="5 11" id="KW-0547">Nucleotide-binding</keyword>
<evidence type="ECO:0000256" key="1">
    <source>
        <dbReference type="ARBA" id="ARBA00005898"/>
    </source>
</evidence>
<comment type="cofactor">
    <cofactor evidence="11">
        <name>Mg(2+)</name>
        <dbReference type="ChEBI" id="CHEBI:18420"/>
    </cofactor>
</comment>
<dbReference type="NCBIfam" id="NF001124">
    <property type="entry name" value="PRK00139.1-2"/>
    <property type="match status" value="1"/>
</dbReference>
<dbReference type="Gene3D" id="3.90.190.20">
    <property type="entry name" value="Mur ligase, C-terminal domain"/>
    <property type="match status" value="1"/>
</dbReference>
<dbReference type="Pfam" id="PF08245">
    <property type="entry name" value="Mur_ligase_M"/>
    <property type="match status" value="1"/>
</dbReference>
<name>A0A497XMJ8_9AQUI</name>
<keyword evidence="4 11" id="KW-0132">Cell division</keyword>
<dbReference type="Proteomes" id="UP000267841">
    <property type="component" value="Unassembled WGS sequence"/>
</dbReference>
<feature type="binding site" evidence="11">
    <location>
        <position position="365"/>
    </location>
    <ligand>
        <name>meso-2,6-diaminopimelate</name>
        <dbReference type="ChEBI" id="CHEBI:57791"/>
    </ligand>
</feature>
<reference evidence="16 17" key="1">
    <citation type="submission" date="2018-10" db="EMBL/GenBank/DDBJ databases">
        <title>Genomic Encyclopedia of Archaeal and Bacterial Type Strains, Phase II (KMG-II): from individual species to whole genera.</title>
        <authorList>
            <person name="Goeker M."/>
        </authorList>
    </citation>
    <scope>NUCLEOTIDE SEQUENCE [LARGE SCALE GENOMIC DNA]</scope>
    <source>
        <strain evidence="16 17">DSM 16510</strain>
    </source>
</reference>
<feature type="binding site" evidence="11">
    <location>
        <begin position="389"/>
        <end position="392"/>
    </location>
    <ligand>
        <name>meso-2,6-diaminopimelate</name>
        <dbReference type="ChEBI" id="CHEBI:57791"/>
    </ligand>
</feature>
<sequence length="466" mass="52333">MELSEELKSLLPRVKGVSSDSREVKEGFVFFAVRGTRFDGHDFVREALQKKALAVVVEREPGFKDPRIIKVEDSRKALAEFASLFYGKPSEKLKVIGVTGTNGKTTTTYLIERILVESGYKTGLMGTIQYRLGSRVFGSGRTTPDPVTWHRTLKEMFDNGATHVVAEVSSHALDQHRVWGTKFEAVVFTNLTQDHLDYHGDMESYYRAKKKLFDLYSYGFAVINLDDTYGRRLAEEIKGNIITYGREGILRISSFRTDFEGSVLELSFEGKNYKFSTNLIGGFQAYNLSAAIGYALKTGIEPGIIQRALQGVNVPGRFEVYRSDRGFIAVVDYAHTPDAIENVLKTIRNLALNKVITVFGAGGNRDRTKRPLMGEVADRLSDIVVVTSDNPRDEEPEMIIKDILKGIRNYEKVIVEPDREKAIKRAVELADKGDIVAILGKGHEDYQEVKGIKYPFSDAQVVKKYI</sequence>
<dbReference type="RefSeq" id="WP_121009299.1">
    <property type="nucleotide sequence ID" value="NZ_RCCJ01000001.1"/>
</dbReference>
<evidence type="ECO:0000256" key="8">
    <source>
        <dbReference type="ARBA" id="ARBA00022984"/>
    </source>
</evidence>
<dbReference type="HAMAP" id="MF_00208">
    <property type="entry name" value="MurE"/>
    <property type="match status" value="1"/>
</dbReference>
<comment type="catalytic activity">
    <reaction evidence="11">
        <text>UDP-N-acetyl-alpha-D-muramoyl-L-alanyl-D-glutamate + meso-2,6-diaminopimelate + ATP = UDP-N-acetyl-alpha-D-muramoyl-L-alanyl-gamma-D-glutamyl-meso-2,6-diaminopimelate + ADP + phosphate + H(+)</text>
        <dbReference type="Rhea" id="RHEA:23676"/>
        <dbReference type="ChEBI" id="CHEBI:15378"/>
        <dbReference type="ChEBI" id="CHEBI:30616"/>
        <dbReference type="ChEBI" id="CHEBI:43474"/>
        <dbReference type="ChEBI" id="CHEBI:57791"/>
        <dbReference type="ChEBI" id="CHEBI:83900"/>
        <dbReference type="ChEBI" id="CHEBI:83905"/>
        <dbReference type="ChEBI" id="CHEBI:456216"/>
        <dbReference type="EC" id="6.3.2.13"/>
    </reaction>
</comment>
<protein>
    <recommendedName>
        <fullName evidence="11">UDP-N-acetylmuramoyl-L-alanyl-D-glutamate--2,6-diaminopimelate ligase</fullName>
        <ecNumber evidence="11">6.3.2.13</ecNumber>
    </recommendedName>
    <alternativeName>
        <fullName evidence="11">Meso-A2pm-adding enzyme</fullName>
    </alternativeName>
    <alternativeName>
        <fullName evidence="11">Meso-diaminopimelate-adding enzyme</fullName>
    </alternativeName>
    <alternativeName>
        <fullName evidence="11">UDP-MurNAc-L-Ala-D-Glu:meso-diaminopimelate ligase</fullName>
    </alternativeName>
    <alternativeName>
        <fullName evidence="11">UDP-MurNAc-tripeptide synthetase</fullName>
    </alternativeName>
    <alternativeName>
        <fullName evidence="11">UDP-N-acetylmuramyl-tripeptide synthetase</fullName>
    </alternativeName>
</protein>
<evidence type="ECO:0000256" key="6">
    <source>
        <dbReference type="ARBA" id="ARBA00022840"/>
    </source>
</evidence>
<keyword evidence="3 11" id="KW-0436">Ligase</keyword>
<dbReference type="OrthoDB" id="9800958at2"/>
<organism evidence="16 17">
    <name type="scientific">Hydrogenivirga caldilitoris</name>
    <dbReference type="NCBI Taxonomy" id="246264"/>
    <lineage>
        <taxon>Bacteria</taxon>
        <taxon>Pseudomonadati</taxon>
        <taxon>Aquificota</taxon>
        <taxon>Aquificia</taxon>
        <taxon>Aquificales</taxon>
        <taxon>Aquificaceae</taxon>
        <taxon>Hydrogenivirga</taxon>
    </lineage>
</organism>
<keyword evidence="11" id="KW-0460">Magnesium</keyword>
<keyword evidence="8 11" id="KW-0573">Peptidoglycan synthesis</keyword>
<feature type="binding site" evidence="11">
    <location>
        <begin position="100"/>
        <end position="106"/>
    </location>
    <ligand>
        <name>ATP</name>
        <dbReference type="ChEBI" id="CHEBI:30616"/>
    </ligand>
</feature>
<evidence type="ECO:0000256" key="5">
    <source>
        <dbReference type="ARBA" id="ARBA00022741"/>
    </source>
</evidence>
<proteinExistence type="inferred from homology"/>
<keyword evidence="17" id="KW-1185">Reference proteome</keyword>
<dbReference type="GO" id="GO:0004326">
    <property type="term" value="F:tetrahydrofolylpolyglutamate synthase activity"/>
    <property type="evidence" value="ECO:0007669"/>
    <property type="project" value="InterPro"/>
</dbReference>
<evidence type="ECO:0000256" key="3">
    <source>
        <dbReference type="ARBA" id="ARBA00022598"/>
    </source>
</evidence>
<dbReference type="InterPro" id="IPR018109">
    <property type="entry name" value="Folylpolyglutamate_synth_CS"/>
</dbReference>
<dbReference type="GO" id="GO:0008360">
    <property type="term" value="P:regulation of cell shape"/>
    <property type="evidence" value="ECO:0007669"/>
    <property type="project" value="UniProtKB-KW"/>
</dbReference>
<dbReference type="InterPro" id="IPR013221">
    <property type="entry name" value="Mur_ligase_cen"/>
</dbReference>
<evidence type="ECO:0000256" key="10">
    <source>
        <dbReference type="ARBA" id="ARBA00023316"/>
    </source>
</evidence>
<dbReference type="GO" id="GO:0009252">
    <property type="term" value="P:peptidoglycan biosynthetic process"/>
    <property type="evidence" value="ECO:0007669"/>
    <property type="project" value="UniProtKB-UniRule"/>
</dbReference>
<keyword evidence="9 11" id="KW-0131">Cell cycle</keyword>
<feature type="domain" description="Mur ligase N-terminal catalytic" evidence="13">
    <location>
        <begin position="14"/>
        <end position="86"/>
    </location>
</feature>
<evidence type="ECO:0000259" key="13">
    <source>
        <dbReference type="Pfam" id="PF01225"/>
    </source>
</evidence>
<dbReference type="PROSITE" id="PS01011">
    <property type="entry name" value="FOLYLPOLYGLU_SYNT_1"/>
    <property type="match status" value="1"/>
</dbReference>
<comment type="caution">
    <text evidence="16">The sequence shown here is derived from an EMBL/GenBank/DDBJ whole genome shotgun (WGS) entry which is preliminary data.</text>
</comment>
<feature type="short sequence motif" description="Meso-diaminopimelate recognition motif" evidence="11">
    <location>
        <begin position="389"/>
        <end position="392"/>
    </location>
</feature>
<dbReference type="EC" id="6.3.2.13" evidence="11"/>
<keyword evidence="2 11" id="KW-0963">Cytoplasm</keyword>
<feature type="binding site" evidence="11">
    <location>
        <position position="177"/>
    </location>
    <ligand>
        <name>UDP-N-acetyl-alpha-D-muramoyl-L-alanyl-D-glutamate</name>
        <dbReference type="ChEBI" id="CHEBI:83900"/>
    </ligand>
</feature>
<comment type="subcellular location">
    <subcellularLocation>
        <location evidence="11 12">Cytoplasm</location>
    </subcellularLocation>
</comment>
<dbReference type="Gene3D" id="3.40.1390.10">
    <property type="entry name" value="MurE/MurF, N-terminal domain"/>
    <property type="match status" value="1"/>
</dbReference>
<feature type="binding site" evidence="11">
    <location>
        <begin position="142"/>
        <end position="143"/>
    </location>
    <ligand>
        <name>UDP-N-acetyl-alpha-D-muramoyl-L-alanyl-D-glutamate</name>
        <dbReference type="ChEBI" id="CHEBI:83900"/>
    </ligand>
</feature>
<dbReference type="GO" id="GO:0071555">
    <property type="term" value="P:cell wall organization"/>
    <property type="evidence" value="ECO:0007669"/>
    <property type="project" value="UniProtKB-KW"/>
</dbReference>
<evidence type="ECO:0000259" key="14">
    <source>
        <dbReference type="Pfam" id="PF02875"/>
    </source>
</evidence>
<dbReference type="PANTHER" id="PTHR23135:SF4">
    <property type="entry name" value="UDP-N-ACETYLMURAMOYL-L-ALANYL-D-GLUTAMATE--2,6-DIAMINOPIMELATE LIGASE MURE HOMOLOG, CHLOROPLASTIC"/>
    <property type="match status" value="1"/>
</dbReference>
<feature type="domain" description="Mur ligase central" evidence="15">
    <location>
        <begin position="98"/>
        <end position="294"/>
    </location>
</feature>
<dbReference type="NCBIfam" id="NF001126">
    <property type="entry name" value="PRK00139.1-4"/>
    <property type="match status" value="1"/>
</dbReference>
<comment type="PTM">
    <text evidence="11">Carboxylation is probably crucial for Mg(2+) binding and, consequently, for the gamma-phosphate positioning of ATP.</text>
</comment>
<comment type="pathway">
    <text evidence="11 12">Cell wall biogenesis; peptidoglycan biosynthesis.</text>
</comment>
<evidence type="ECO:0000313" key="17">
    <source>
        <dbReference type="Proteomes" id="UP000267841"/>
    </source>
</evidence>
<dbReference type="PANTHER" id="PTHR23135">
    <property type="entry name" value="MUR LIGASE FAMILY MEMBER"/>
    <property type="match status" value="1"/>
</dbReference>
<keyword evidence="6 11" id="KW-0067">ATP-binding</keyword>
<keyword evidence="7 11" id="KW-0133">Cell shape</keyword>
<dbReference type="InterPro" id="IPR036615">
    <property type="entry name" value="Mur_ligase_C_dom_sf"/>
</dbReference>
<evidence type="ECO:0000256" key="11">
    <source>
        <dbReference type="HAMAP-Rule" id="MF_00208"/>
    </source>
</evidence>
<dbReference type="SUPFAM" id="SSF53244">
    <property type="entry name" value="MurD-like peptide ligases, peptide-binding domain"/>
    <property type="match status" value="1"/>
</dbReference>
<feature type="binding site" evidence="11">
    <location>
        <position position="440"/>
    </location>
    <ligand>
        <name>meso-2,6-diaminopimelate</name>
        <dbReference type="ChEBI" id="CHEBI:57791"/>
    </ligand>
</feature>
<dbReference type="SUPFAM" id="SSF53623">
    <property type="entry name" value="MurD-like peptide ligases, catalytic domain"/>
    <property type="match status" value="1"/>
</dbReference>
<dbReference type="InterPro" id="IPR035911">
    <property type="entry name" value="MurE/MurF_N"/>
</dbReference>
<dbReference type="Pfam" id="PF01225">
    <property type="entry name" value="Mur_ligase"/>
    <property type="match status" value="1"/>
</dbReference>
<comment type="function">
    <text evidence="11">Catalyzes the addition of meso-diaminopimelic acid to the nucleotide precursor UDP-N-acetylmuramoyl-L-alanyl-D-glutamate (UMAG) in the biosynthesis of bacterial cell-wall peptidoglycan.</text>
</comment>
<dbReference type="GO" id="GO:0005524">
    <property type="term" value="F:ATP binding"/>
    <property type="evidence" value="ECO:0007669"/>
    <property type="project" value="UniProtKB-UniRule"/>
</dbReference>
<evidence type="ECO:0000259" key="15">
    <source>
        <dbReference type="Pfam" id="PF08245"/>
    </source>
</evidence>
<evidence type="ECO:0000313" key="16">
    <source>
        <dbReference type="EMBL" id="RLJ70146.1"/>
    </source>
</evidence>
<dbReference type="EMBL" id="RCCJ01000001">
    <property type="protein sequence ID" value="RLJ70146.1"/>
    <property type="molecule type" value="Genomic_DNA"/>
</dbReference>
<gene>
    <name evidence="11" type="primary">murE</name>
    <name evidence="16" type="ORF">BCF55_0410</name>
</gene>
<dbReference type="SUPFAM" id="SSF63418">
    <property type="entry name" value="MurE/MurF N-terminal domain"/>
    <property type="match status" value="1"/>
</dbReference>
<dbReference type="NCBIfam" id="TIGR01085">
    <property type="entry name" value="murE"/>
    <property type="match status" value="1"/>
</dbReference>
<evidence type="ECO:0000256" key="7">
    <source>
        <dbReference type="ARBA" id="ARBA00022960"/>
    </source>
</evidence>
<accession>A0A497XMJ8</accession>
<evidence type="ECO:0000256" key="4">
    <source>
        <dbReference type="ARBA" id="ARBA00022618"/>
    </source>
</evidence>
<evidence type="ECO:0000256" key="2">
    <source>
        <dbReference type="ARBA" id="ARBA00022490"/>
    </source>
</evidence>
<dbReference type="AlphaFoldDB" id="A0A497XMJ8"/>
<feature type="binding site" evidence="11">
    <location>
        <position position="444"/>
    </location>
    <ligand>
        <name>meso-2,6-diaminopimelate</name>
        <dbReference type="ChEBI" id="CHEBI:57791"/>
    </ligand>
</feature>
<dbReference type="GO" id="GO:0008765">
    <property type="term" value="F:UDP-N-acetylmuramoylalanyl-D-glutamate-2,6-diaminopimelate ligase activity"/>
    <property type="evidence" value="ECO:0007669"/>
    <property type="project" value="UniProtKB-UniRule"/>
</dbReference>
<dbReference type="GO" id="GO:0005737">
    <property type="term" value="C:cytoplasm"/>
    <property type="evidence" value="ECO:0007669"/>
    <property type="project" value="UniProtKB-SubCell"/>
</dbReference>
<evidence type="ECO:0000256" key="9">
    <source>
        <dbReference type="ARBA" id="ARBA00023306"/>
    </source>
</evidence>
<evidence type="ECO:0000256" key="12">
    <source>
        <dbReference type="RuleBase" id="RU004135"/>
    </source>
</evidence>
<feature type="binding site" evidence="11">
    <location>
        <position position="169"/>
    </location>
    <ligand>
        <name>UDP-N-acetyl-alpha-D-muramoyl-L-alanyl-D-glutamate</name>
        <dbReference type="ChEBI" id="CHEBI:83900"/>
    </ligand>
</feature>
<feature type="binding site" evidence="11">
    <location>
        <position position="21"/>
    </location>
    <ligand>
        <name>UDP-N-acetyl-alpha-D-muramoyl-L-alanyl-D-glutamate</name>
        <dbReference type="ChEBI" id="CHEBI:83900"/>
    </ligand>
</feature>
<dbReference type="InterPro" id="IPR000713">
    <property type="entry name" value="Mur_ligase_N"/>
</dbReference>
<dbReference type="InterPro" id="IPR005761">
    <property type="entry name" value="UDP-N-AcMur-Glu-dNH2Pim_ligase"/>
</dbReference>
<comment type="similarity">
    <text evidence="1 11">Belongs to the MurCDEF family. MurE subfamily.</text>
</comment>
<feature type="modified residue" description="N6-carboxylysine" evidence="11">
    <location>
        <position position="209"/>
    </location>
</feature>
<keyword evidence="10 11" id="KW-0961">Cell wall biogenesis/degradation</keyword>